<dbReference type="InterPro" id="IPR045304">
    <property type="entry name" value="LbH_SAT"/>
</dbReference>
<dbReference type="NCBIfam" id="TIGR01172">
    <property type="entry name" value="cysE"/>
    <property type="match status" value="1"/>
</dbReference>
<dbReference type="Pfam" id="PF06426">
    <property type="entry name" value="SATase_N"/>
    <property type="match status" value="1"/>
</dbReference>
<evidence type="ECO:0000256" key="3">
    <source>
        <dbReference type="ARBA" id="ARBA00013266"/>
    </source>
</evidence>
<dbReference type="Gene3D" id="2.160.10.10">
    <property type="entry name" value="Hexapeptide repeat proteins"/>
    <property type="match status" value="1"/>
</dbReference>
<dbReference type="EC" id="2.3.1.30" evidence="3"/>
<dbReference type="PANTHER" id="PTHR42811">
    <property type="entry name" value="SERINE ACETYLTRANSFERASE"/>
    <property type="match status" value="1"/>
</dbReference>
<dbReference type="NCBIfam" id="NF041874">
    <property type="entry name" value="EPS_EpsC"/>
    <property type="match status" value="1"/>
</dbReference>
<dbReference type="InterPro" id="IPR001451">
    <property type="entry name" value="Hexapep"/>
</dbReference>
<evidence type="ECO:0000259" key="11">
    <source>
        <dbReference type="SMART" id="SM00971"/>
    </source>
</evidence>
<evidence type="ECO:0000313" key="12">
    <source>
        <dbReference type="EMBL" id="BAP58726.1"/>
    </source>
</evidence>
<dbReference type="HOGENOM" id="CLU_051638_0_1_6"/>
<dbReference type="STRING" id="1410383.TGUWTKB_5000"/>
<dbReference type="Pfam" id="PF00132">
    <property type="entry name" value="Hexapep"/>
    <property type="match status" value="1"/>
</dbReference>
<dbReference type="RefSeq" id="WP_041063280.1">
    <property type="nucleotide sequence ID" value="NZ_AP014521.1"/>
</dbReference>
<evidence type="ECO:0000313" key="13">
    <source>
        <dbReference type="Proteomes" id="UP000031627"/>
    </source>
</evidence>
<dbReference type="EMBL" id="AP014521">
    <property type="protein sequence ID" value="BAP58726.1"/>
    <property type="molecule type" value="Genomic_DNA"/>
</dbReference>
<accession>A0A090BWJ7</accession>
<organism evidence="12 13">
    <name type="scientific">Candidatus Tachikawaea gelatinosa</name>
    <dbReference type="NCBI Taxonomy" id="1410383"/>
    <lineage>
        <taxon>Bacteria</taxon>
        <taxon>Pseudomonadati</taxon>
        <taxon>Pseudomonadota</taxon>
        <taxon>Gammaproteobacteria</taxon>
        <taxon>Enterobacterales</taxon>
        <taxon>Enterobacteriaceae</taxon>
        <taxon>Candidatus Tachikawaea</taxon>
    </lineage>
</organism>
<dbReference type="KEGG" id="sbw:TGUWTKB_5000"/>
<dbReference type="SMART" id="SM00971">
    <property type="entry name" value="SATase_N"/>
    <property type="match status" value="1"/>
</dbReference>
<reference evidence="12 13" key="2">
    <citation type="journal article" date="2014" name="Curr. Biol.">
        <title>Symbiont-Supplemented Maternal Investment Underpinning Host's Ecological Adaptation.</title>
        <authorList>
            <person name="Kaiwa N."/>
            <person name="Hosokawa T."/>
            <person name="Nikoh N."/>
            <person name="Tanahashi M."/>
            <person name="Moriyama M."/>
            <person name="Meng X.Y."/>
            <person name="Maeda T."/>
            <person name="Yamaguchi K."/>
            <person name="Shigenobu S."/>
            <person name="Ito M."/>
            <person name="Fukatsu T."/>
        </authorList>
    </citation>
    <scope>NUCLEOTIDE SEQUENCE [LARGE SCALE GENOMIC DNA]</scope>
    <source>
        <strain evidence="12 13">UwTKB</strain>
    </source>
</reference>
<evidence type="ECO:0000256" key="5">
    <source>
        <dbReference type="ARBA" id="ARBA00022605"/>
    </source>
</evidence>
<feature type="domain" description="Serine acetyltransferase N-terminal" evidence="11">
    <location>
        <begin position="10"/>
        <end position="115"/>
    </location>
</feature>
<dbReference type="GO" id="GO:0005737">
    <property type="term" value="C:cytoplasm"/>
    <property type="evidence" value="ECO:0007669"/>
    <property type="project" value="InterPro"/>
</dbReference>
<evidence type="ECO:0000256" key="4">
    <source>
        <dbReference type="ARBA" id="ARBA00018522"/>
    </source>
</evidence>
<evidence type="ECO:0000256" key="6">
    <source>
        <dbReference type="ARBA" id="ARBA00022679"/>
    </source>
</evidence>
<dbReference type="AlphaFoldDB" id="A0A090BWJ7"/>
<comment type="pathway">
    <text evidence="1">Amino-acid biosynthesis; L-cysteine biosynthesis; L-cysteine from L-serine: step 1/2.</text>
</comment>
<keyword evidence="9" id="KW-0012">Acyltransferase</keyword>
<dbReference type="InterPro" id="IPR018357">
    <property type="entry name" value="Hexapep_transf_CS"/>
</dbReference>
<dbReference type="GO" id="GO:0006535">
    <property type="term" value="P:cysteine biosynthetic process from serine"/>
    <property type="evidence" value="ECO:0007669"/>
    <property type="project" value="InterPro"/>
</dbReference>
<dbReference type="InterPro" id="IPR005881">
    <property type="entry name" value="Ser_O-AcTrfase"/>
</dbReference>
<dbReference type="GO" id="GO:0009001">
    <property type="term" value="F:serine O-acetyltransferase activity"/>
    <property type="evidence" value="ECO:0007669"/>
    <property type="project" value="UniProtKB-EC"/>
</dbReference>
<sequence length="281" mass="31958">MLEKKIKKKIWQNIKKETQYLLHNEPILKEFFYNMVLKHENFDDSLSYILSYKLSKLSIISLVTFYNIFKKIYKKKPSIINSAILDIQAIYNRDPLINKYSTPFLHFKGFHALQIHRINNWLWNNNRRELSIYLQNIMSSFFSIDIHPAAQIGYGIMLDHATGIVIGSTTIIENNVSILQSVTLGGTYKKSDYQKNKNRHPLIKEGVFIGAGAKILGNIEIGKNSKIAAGSVILKTVPPNTTAVGVPARIIEKSIVNNSFSENNKHQISILISGFEYGDGI</sequence>
<dbReference type="FunFam" id="2.160.10.10:FF:000002">
    <property type="entry name" value="Serine acetyltransferase"/>
    <property type="match status" value="1"/>
</dbReference>
<dbReference type="InterPro" id="IPR053376">
    <property type="entry name" value="Serine_acetyltransferase"/>
</dbReference>
<evidence type="ECO:0000256" key="9">
    <source>
        <dbReference type="ARBA" id="ARBA00023315"/>
    </source>
</evidence>
<gene>
    <name evidence="12" type="primary">cysE</name>
    <name evidence="12" type="ORF">TGUWTKB_5000</name>
</gene>
<evidence type="ECO:0000256" key="1">
    <source>
        <dbReference type="ARBA" id="ARBA00004876"/>
    </source>
</evidence>
<dbReference type="SUPFAM" id="SSF51161">
    <property type="entry name" value="Trimeric LpxA-like enzymes"/>
    <property type="match status" value="1"/>
</dbReference>
<dbReference type="Proteomes" id="UP000031627">
    <property type="component" value="Chromosome"/>
</dbReference>
<evidence type="ECO:0000256" key="7">
    <source>
        <dbReference type="ARBA" id="ARBA00022737"/>
    </source>
</evidence>
<reference evidence="13" key="1">
    <citation type="submission" date="2013-11" db="EMBL/GenBank/DDBJ databases">
        <title>Symbiont-containing voluminous jelly as an extraordinary maternal gift for overwintering insect nymphs.</title>
        <authorList>
            <person name="Kaiwa N."/>
            <person name="Hosokawa T."/>
            <person name="Nikoh N."/>
            <person name="Meng X.Y."/>
            <person name="Tanahashi M."/>
            <person name="Moriyama M."/>
            <person name="Maeda T."/>
            <person name="Yamaguchi K."/>
            <person name="Shigenobu S."/>
            <person name="Ito M."/>
            <person name="Fukatsu T."/>
        </authorList>
    </citation>
    <scope>NUCLEOTIDE SEQUENCE [LARGE SCALE GENOMIC DNA]</scope>
    <source>
        <strain evidence="13">UwTKB</strain>
    </source>
</reference>
<keyword evidence="5" id="KW-0028">Amino-acid biosynthesis</keyword>
<dbReference type="CDD" id="cd03354">
    <property type="entry name" value="LbH_SAT"/>
    <property type="match status" value="1"/>
</dbReference>
<dbReference type="InterPro" id="IPR010493">
    <property type="entry name" value="Ser_AcTrfase_N"/>
</dbReference>
<name>A0A090BWJ7_9ENTR</name>
<dbReference type="InterPro" id="IPR011004">
    <property type="entry name" value="Trimer_LpxA-like_sf"/>
</dbReference>
<keyword evidence="13" id="KW-1185">Reference proteome</keyword>
<comment type="catalytic activity">
    <reaction evidence="10">
        <text>L-serine + acetyl-CoA = O-acetyl-L-serine + CoA</text>
        <dbReference type="Rhea" id="RHEA:24560"/>
        <dbReference type="ChEBI" id="CHEBI:33384"/>
        <dbReference type="ChEBI" id="CHEBI:57287"/>
        <dbReference type="ChEBI" id="CHEBI:57288"/>
        <dbReference type="ChEBI" id="CHEBI:58340"/>
        <dbReference type="EC" id="2.3.1.30"/>
    </reaction>
</comment>
<protein>
    <recommendedName>
        <fullName evidence="4">Serine acetyltransferase</fullName>
        <ecNumber evidence="3">2.3.1.30</ecNumber>
    </recommendedName>
</protein>
<dbReference type="UniPathway" id="UPA00136">
    <property type="reaction ID" value="UER00199"/>
</dbReference>
<evidence type="ECO:0000256" key="2">
    <source>
        <dbReference type="ARBA" id="ARBA00007274"/>
    </source>
</evidence>
<proteinExistence type="inferred from homology"/>
<dbReference type="InterPro" id="IPR042122">
    <property type="entry name" value="Ser_AcTrfase_N_sf"/>
</dbReference>
<keyword evidence="8" id="KW-0198">Cysteine biosynthesis</keyword>
<keyword evidence="6 12" id="KW-0808">Transferase</keyword>
<dbReference type="Gene3D" id="1.10.3130.10">
    <property type="entry name" value="serine acetyltransferase, domain 1"/>
    <property type="match status" value="1"/>
</dbReference>
<comment type="similarity">
    <text evidence="2">Belongs to the transferase hexapeptide repeat family.</text>
</comment>
<keyword evidence="7" id="KW-0677">Repeat</keyword>
<evidence type="ECO:0000256" key="8">
    <source>
        <dbReference type="ARBA" id="ARBA00023192"/>
    </source>
</evidence>
<dbReference type="PROSITE" id="PS00101">
    <property type="entry name" value="HEXAPEP_TRANSFERASES"/>
    <property type="match status" value="1"/>
</dbReference>
<evidence type="ECO:0000256" key="10">
    <source>
        <dbReference type="ARBA" id="ARBA00049486"/>
    </source>
</evidence>
<dbReference type="OrthoDB" id="9801456at2"/>